<dbReference type="RefSeq" id="WP_106212503.1">
    <property type="nucleotide sequence ID" value="NZ_PVZF01000008.1"/>
</dbReference>
<dbReference type="Pfam" id="PF12965">
    <property type="entry name" value="DUF3854"/>
    <property type="match status" value="1"/>
</dbReference>
<proteinExistence type="predicted"/>
<evidence type="ECO:0000256" key="1">
    <source>
        <dbReference type="SAM" id="MobiDB-lite"/>
    </source>
</evidence>
<dbReference type="AlphaFoldDB" id="A0A2T0R213"/>
<name>A0A2T0R213_9ACTN</name>
<evidence type="ECO:0000259" key="2">
    <source>
        <dbReference type="Pfam" id="PF12965"/>
    </source>
</evidence>
<dbReference type="Pfam" id="PF13148">
    <property type="entry name" value="DUF3987"/>
    <property type="match status" value="1"/>
</dbReference>
<comment type="caution">
    <text evidence="3">The sequence shown here is derived from an EMBL/GenBank/DDBJ whole genome shotgun (WGS) entry which is preliminary data.</text>
</comment>
<evidence type="ECO:0000313" key="3">
    <source>
        <dbReference type="EMBL" id="PRY13597.1"/>
    </source>
</evidence>
<sequence>MVTSSPYGLSIFPPHADLLASSAIKPDVARARGYVSVDTKVRLADLGFAEGQRRTPGLLIPLHSTTGEVAGYQYRPDDPREVEGRVVKYESLPGSTPVLDVSPTARPWLRGSRPLWVTEGSRKVDALASVGLAAIGLLGVSSWTSQGVALADWRDVLLRGREVVIAFDSDVMTKVSVREALDALAHYLAGKGARVRRINWPRSPQSPRNPQKSEVDDPKVGVDDYLAADHSVHDLEALVVDYVIAAPTPLTKAPTLPDFPTNALPAWVADMVTTLAEATQTDPGMSGPLALGALGAAAGGRVEVEVRPGWVEPTNLFVAVASAPGTRKSAVFRELFAPIQRAEADLLAEARPAMLERQTERDVADRAAELARKKAGAELDRTRREELLAEAIAAADHAASVSVPPLPRLLADDVTPEAAASLLAECGGRLAIVSAEAGIFDTLAGRYSTVPNLDVALKGHAGDTLRVDRRGRPPEYVEHPALTMVLAVQPSVLRGIGGNGTFAGRGLLARFLYALPPNRVGFRRVAPDPVPDDVRRQYAENLGATARLLAHRGEVVVLRLGDAAEAIFRAEEERLEPLLGPAGRLGGIAEWGSKLMGAIARIAALLHLAGPGPVADGVINAETMKDAVAIGRYFTAHALATFEAMGADASLDDARHVLQHLRRRSVEAFTVRALLTDLGRGRFPTVEKLTEALTTLDDLGWITRLPAPPRTGRGRPPSPTYIVHPATFADTADSADLVEWGAARPPRTTSADTADSADRGAA</sequence>
<protein>
    <submittedName>
        <fullName evidence="3">Uncharacterized protein DUF3854</fullName>
    </submittedName>
</protein>
<gene>
    <name evidence="3" type="ORF">CLV37_108267</name>
</gene>
<feature type="region of interest" description="Disordered" evidence="1">
    <location>
        <begin position="741"/>
        <end position="762"/>
    </location>
</feature>
<dbReference type="Proteomes" id="UP000238083">
    <property type="component" value="Unassembled WGS sequence"/>
</dbReference>
<feature type="region of interest" description="Disordered" evidence="1">
    <location>
        <begin position="198"/>
        <end position="218"/>
    </location>
</feature>
<evidence type="ECO:0000313" key="4">
    <source>
        <dbReference type="Proteomes" id="UP000238083"/>
    </source>
</evidence>
<dbReference type="OrthoDB" id="5150132at2"/>
<reference evidence="3 4" key="1">
    <citation type="submission" date="2018-03" db="EMBL/GenBank/DDBJ databases">
        <title>Genomic Encyclopedia of Archaeal and Bacterial Type Strains, Phase II (KMG-II): from individual species to whole genera.</title>
        <authorList>
            <person name="Goeker M."/>
        </authorList>
    </citation>
    <scope>NUCLEOTIDE SEQUENCE [LARGE SCALE GENOMIC DNA]</scope>
    <source>
        <strain evidence="3 4">DSM 19711</strain>
    </source>
</reference>
<keyword evidence="4" id="KW-1185">Reference proteome</keyword>
<accession>A0A2T0R213</accession>
<dbReference type="InterPro" id="IPR024385">
    <property type="entry name" value="DUF3854"/>
</dbReference>
<dbReference type="InterPro" id="IPR025048">
    <property type="entry name" value="DUF3987"/>
</dbReference>
<feature type="domain" description="DUF3854" evidence="2">
    <location>
        <begin position="113"/>
        <end position="202"/>
    </location>
</feature>
<organism evidence="3 4">
    <name type="scientific">Kineococcus rhizosphaerae</name>
    <dbReference type="NCBI Taxonomy" id="559628"/>
    <lineage>
        <taxon>Bacteria</taxon>
        <taxon>Bacillati</taxon>
        <taxon>Actinomycetota</taxon>
        <taxon>Actinomycetes</taxon>
        <taxon>Kineosporiales</taxon>
        <taxon>Kineosporiaceae</taxon>
        <taxon>Kineococcus</taxon>
    </lineage>
</organism>
<dbReference type="EMBL" id="PVZF01000008">
    <property type="protein sequence ID" value="PRY13597.1"/>
    <property type="molecule type" value="Genomic_DNA"/>
</dbReference>